<evidence type="ECO:0000256" key="3">
    <source>
        <dbReference type="ARBA" id="ARBA00023274"/>
    </source>
</evidence>
<evidence type="ECO:0000256" key="4">
    <source>
        <dbReference type="HAMAP-Rule" id="MF_01474"/>
    </source>
</evidence>
<dbReference type="STRING" id="74969.FAD_0074"/>
<dbReference type="InterPro" id="IPR036388">
    <property type="entry name" value="WH-like_DNA-bd_sf"/>
</dbReference>
<dbReference type="EMBL" id="CP015363">
    <property type="protein sequence ID" value="ARD84007.1"/>
    <property type="molecule type" value="Genomic_DNA"/>
</dbReference>
<dbReference type="Proteomes" id="UP000546917">
    <property type="component" value="Unassembled WGS sequence"/>
</dbReference>
<dbReference type="SUPFAM" id="SSF46785">
    <property type="entry name" value="Winged helix' DNA-binding domain"/>
    <property type="match status" value="1"/>
</dbReference>
<gene>
    <name evidence="4" type="primary">rps19e</name>
    <name evidence="5" type="ORF">FAD_0074</name>
    <name evidence="6" type="ORF">HLB00_07335</name>
</gene>
<keyword evidence="7" id="KW-1185">Reference proteome</keyword>
<sequence length="150" mass="17376">MVDVKEVPADLLLNKLASEFKEKNVEIPDWVNYLKDGIGKERAWVQDDWYYTRLASIMRKVYLNTNIGISRLSQEYGSRQDRGTKRYHPVQGSRFIIRNILQSLEALGYLKKDTRTGRSLTPAGQSMLDKAAKEVMKSLAEKDKVFEKYL</sequence>
<dbReference type="GO" id="GO:0003723">
    <property type="term" value="F:RNA binding"/>
    <property type="evidence" value="ECO:0007669"/>
    <property type="project" value="TreeGrafter"/>
</dbReference>
<evidence type="ECO:0000313" key="8">
    <source>
        <dbReference type="Proteomes" id="UP000546917"/>
    </source>
</evidence>
<dbReference type="Pfam" id="PF01090">
    <property type="entry name" value="Ribosomal_S19e"/>
    <property type="match status" value="1"/>
</dbReference>
<reference evidence="6 8" key="2">
    <citation type="submission" date="2020-05" db="EMBL/GenBank/DDBJ databases">
        <authorList>
            <person name="Zhang R."/>
        </authorList>
    </citation>
    <scope>NUCLEOTIDE SEQUENCE [LARGE SCALE GENOMIC DNA]</scope>
    <source>
        <strain evidence="6 8">DSM 28986</strain>
    </source>
</reference>
<evidence type="ECO:0000313" key="5">
    <source>
        <dbReference type="EMBL" id="ARD84007.1"/>
    </source>
</evidence>
<evidence type="ECO:0000313" key="7">
    <source>
        <dbReference type="Proteomes" id="UP000192050"/>
    </source>
</evidence>
<dbReference type="Proteomes" id="UP000192050">
    <property type="component" value="Chromosome"/>
</dbReference>
<dbReference type="InterPro" id="IPR036390">
    <property type="entry name" value="WH_DNA-bd_sf"/>
</dbReference>
<proteinExistence type="inferred from homology"/>
<reference evidence="5 7" key="1">
    <citation type="submission" date="2011-10" db="EMBL/GenBank/DDBJ databases">
        <title>Metabolic and evolutionary patterns in the extreme acidophile Ferroplasma acidiphilum.</title>
        <authorList>
            <person name="Golyshina O.V."/>
            <person name="Kozyavkin S.A."/>
            <person name="Tatusov R.L."/>
            <person name="Slesarev A.I."/>
            <person name="Golyshin P.N."/>
        </authorList>
    </citation>
    <scope>NUCLEOTIDE SEQUENCE [LARGE SCALE GENOMIC DNA]</scope>
    <source>
        <strain evidence="5">Berkeley</strain>
        <strain evidence="7">Y</strain>
    </source>
</reference>
<dbReference type="RefSeq" id="WP_009887083.1">
    <property type="nucleotide sequence ID" value="NZ_CP015363.1"/>
</dbReference>
<evidence type="ECO:0000256" key="1">
    <source>
        <dbReference type="ARBA" id="ARBA00010014"/>
    </source>
</evidence>
<keyword evidence="3 4" id="KW-0687">Ribonucleoprotein</keyword>
<dbReference type="InterPro" id="IPR001266">
    <property type="entry name" value="Ribosomal_eS19"/>
</dbReference>
<dbReference type="GO" id="GO:0006412">
    <property type="term" value="P:translation"/>
    <property type="evidence" value="ECO:0007669"/>
    <property type="project" value="UniProtKB-UniRule"/>
</dbReference>
<organism evidence="5 7">
    <name type="scientific">Ferroplasma acidiphilum</name>
    <dbReference type="NCBI Taxonomy" id="74969"/>
    <lineage>
        <taxon>Archaea</taxon>
        <taxon>Methanobacteriati</taxon>
        <taxon>Thermoplasmatota</taxon>
        <taxon>Thermoplasmata</taxon>
        <taxon>Thermoplasmatales</taxon>
        <taxon>Ferroplasmaceae</taxon>
        <taxon>Ferroplasma</taxon>
    </lineage>
</organism>
<dbReference type="SMART" id="SM01413">
    <property type="entry name" value="Ribosomal_S19e"/>
    <property type="match status" value="1"/>
</dbReference>
<accession>A0A1V0N1M4</accession>
<dbReference type="InterPro" id="IPR027548">
    <property type="entry name" value="Ribosomal_eS19_archaeal"/>
</dbReference>
<comment type="function">
    <text evidence="4">May be involved in maturation of the 30S ribosomal subunit.</text>
</comment>
<dbReference type="PANTHER" id="PTHR11710:SF0">
    <property type="entry name" value="40S RIBOSOMAL PROTEIN S19"/>
    <property type="match status" value="1"/>
</dbReference>
<dbReference type="NCBIfam" id="NF006811">
    <property type="entry name" value="PRK09333.1"/>
    <property type="match status" value="1"/>
</dbReference>
<dbReference type="AlphaFoldDB" id="A0A1V0N1M4"/>
<dbReference type="FunFam" id="1.10.10.10:FF:000118">
    <property type="entry name" value="40S ribosomal protein S19"/>
    <property type="match status" value="1"/>
</dbReference>
<protein>
    <recommendedName>
        <fullName evidence="4">Small ribosomal subunit protein eS19</fullName>
    </recommendedName>
</protein>
<name>A0A1V0N1M4_9ARCH</name>
<evidence type="ECO:0000313" key="6">
    <source>
        <dbReference type="EMBL" id="NOL60639.1"/>
    </source>
</evidence>
<dbReference type="GeneID" id="16025219"/>
<evidence type="ECO:0000256" key="2">
    <source>
        <dbReference type="ARBA" id="ARBA00022980"/>
    </source>
</evidence>
<dbReference type="GO" id="GO:0000028">
    <property type="term" value="P:ribosomal small subunit assembly"/>
    <property type="evidence" value="ECO:0007669"/>
    <property type="project" value="TreeGrafter"/>
</dbReference>
<dbReference type="PANTHER" id="PTHR11710">
    <property type="entry name" value="40S RIBOSOMAL PROTEIN S19"/>
    <property type="match status" value="1"/>
</dbReference>
<dbReference type="GO" id="GO:0003735">
    <property type="term" value="F:structural constituent of ribosome"/>
    <property type="evidence" value="ECO:0007669"/>
    <property type="project" value="InterPro"/>
</dbReference>
<dbReference type="GO" id="GO:0022627">
    <property type="term" value="C:cytosolic small ribosomal subunit"/>
    <property type="evidence" value="ECO:0007669"/>
    <property type="project" value="TreeGrafter"/>
</dbReference>
<dbReference type="Gene3D" id="1.10.10.10">
    <property type="entry name" value="Winged helix-like DNA-binding domain superfamily/Winged helix DNA-binding domain"/>
    <property type="match status" value="1"/>
</dbReference>
<dbReference type="OrthoDB" id="371836at2157"/>
<dbReference type="HAMAP" id="MF_01474">
    <property type="entry name" value="Ribosomal_eS19"/>
    <property type="match status" value="1"/>
</dbReference>
<dbReference type="EMBL" id="JABGBP010000270">
    <property type="protein sequence ID" value="NOL60639.1"/>
    <property type="molecule type" value="Genomic_DNA"/>
</dbReference>
<dbReference type="KEGG" id="fai:FAD_0074"/>
<comment type="similarity">
    <text evidence="1 4">Belongs to the eukaryotic ribosomal protein eS19 family.</text>
</comment>
<keyword evidence="2 4" id="KW-0689">Ribosomal protein</keyword>
<comment type="subunit">
    <text evidence="4">Part of the 30S ribosomal subunit.</text>
</comment>